<keyword evidence="4" id="KW-0418">Kinase</keyword>
<name>A0A6I3M8S0_9MICO</name>
<dbReference type="InterPro" id="IPR042213">
    <property type="entry name" value="NBD_C_sf"/>
</dbReference>
<evidence type="ECO:0000256" key="5">
    <source>
        <dbReference type="ARBA" id="ARBA00022840"/>
    </source>
</evidence>
<evidence type="ECO:0000259" key="8">
    <source>
        <dbReference type="Pfam" id="PF17042"/>
    </source>
</evidence>
<evidence type="ECO:0000259" key="7">
    <source>
        <dbReference type="Pfam" id="PF07005"/>
    </source>
</evidence>
<sequence>MKTIVLDDDPTGTQSATGVTVLLDTDAAVLADSLEAALAGADAVYVQTNSRALPEEEAVALARRIRDDALAVAARLGVEVRFVLRGDSTLRGHVFAETGVFLADDAVMLFVPAFPDGGRTTRDCVHYVRVAGEDVPAHESEYADDPVFGFGTGVLVDYVAEKSSRLAIPVHLEEVRVGGLARVLAAAPAGSVVVPDAVTDDDIRLIAEATDAATRGGTSVVVRSASPLAAALAGVASDGLLPTPLEGAGGAVLLACGSHTAGATAQLDAVVADWGWPAVIDTDAALVDPVEAGRRAASAARDRLADRPLAFVTTERQRSSSHNTLAHGELVMTALTTAVRDLLPDVSVVVAKGGITSAEVARTGIGARSAVVLGQVLPGVSAWRMTAHDGREVLYVVVPGNVGGPDTLVRALEAVGLRQPAGASA</sequence>
<dbReference type="AlphaFoldDB" id="A0A6I3M8S0"/>
<evidence type="ECO:0008006" key="11">
    <source>
        <dbReference type="Google" id="ProtNLM"/>
    </source>
</evidence>
<dbReference type="RefSeq" id="WP_155052895.1">
    <property type="nucleotide sequence ID" value="NZ_BAAAIB010000002.1"/>
</dbReference>
<proteinExistence type="inferred from homology"/>
<dbReference type="GO" id="GO:0016301">
    <property type="term" value="F:kinase activity"/>
    <property type="evidence" value="ECO:0007669"/>
    <property type="project" value="UniProtKB-KW"/>
</dbReference>
<dbReference type="InterPro" id="IPR031475">
    <property type="entry name" value="NBD_C"/>
</dbReference>
<evidence type="ECO:0000256" key="2">
    <source>
        <dbReference type="ARBA" id="ARBA00022679"/>
    </source>
</evidence>
<keyword evidence="10" id="KW-1185">Reference proteome</keyword>
<keyword evidence="6" id="KW-0119">Carbohydrate metabolism</keyword>
<evidence type="ECO:0000313" key="10">
    <source>
        <dbReference type="Proteomes" id="UP000433071"/>
    </source>
</evidence>
<comment type="similarity">
    <text evidence="1">Belongs to the four-carbon acid sugar kinase family.</text>
</comment>
<evidence type="ECO:0000256" key="3">
    <source>
        <dbReference type="ARBA" id="ARBA00022741"/>
    </source>
</evidence>
<evidence type="ECO:0000256" key="6">
    <source>
        <dbReference type="ARBA" id="ARBA00023277"/>
    </source>
</evidence>
<protein>
    <recommendedName>
        <fullName evidence="11">Four-carbon acid sugar kinase family protein</fullName>
    </recommendedName>
</protein>
<dbReference type="Gene3D" id="3.40.980.20">
    <property type="entry name" value="Four-carbon acid sugar kinase, nucleotide binding domain"/>
    <property type="match status" value="1"/>
</dbReference>
<evidence type="ECO:0000313" key="9">
    <source>
        <dbReference type="EMBL" id="MTH69869.1"/>
    </source>
</evidence>
<feature type="domain" description="Four-carbon acid sugar kinase nucleotide binding" evidence="8">
    <location>
        <begin position="254"/>
        <end position="408"/>
    </location>
</feature>
<dbReference type="OrthoDB" id="153193at2"/>
<dbReference type="InterPro" id="IPR010737">
    <property type="entry name" value="4-carb_acid_sugar_kinase_N"/>
</dbReference>
<dbReference type="SUPFAM" id="SSF142764">
    <property type="entry name" value="YgbK-like"/>
    <property type="match status" value="1"/>
</dbReference>
<keyword evidence="3" id="KW-0547">Nucleotide-binding</keyword>
<keyword evidence="5" id="KW-0067">ATP-binding</keyword>
<dbReference type="EMBL" id="WMLB01000037">
    <property type="protein sequence ID" value="MTH69869.1"/>
    <property type="molecule type" value="Genomic_DNA"/>
</dbReference>
<feature type="domain" description="Four-carbon acid sugar kinase N-terminal" evidence="7">
    <location>
        <begin position="4"/>
        <end position="232"/>
    </location>
</feature>
<accession>A0A6I3M8S0</accession>
<dbReference type="Gene3D" id="3.40.50.10840">
    <property type="entry name" value="Putative sugar-binding, N-terminal domain"/>
    <property type="match status" value="1"/>
</dbReference>
<evidence type="ECO:0000256" key="4">
    <source>
        <dbReference type="ARBA" id="ARBA00022777"/>
    </source>
</evidence>
<comment type="caution">
    <text evidence="9">The sequence shown here is derived from an EMBL/GenBank/DDBJ whole genome shotgun (WGS) entry which is preliminary data.</text>
</comment>
<organism evidence="9 10">
    <name type="scientific">Agromyces bracchium</name>
    <dbReference type="NCBI Taxonomy" id="88376"/>
    <lineage>
        <taxon>Bacteria</taxon>
        <taxon>Bacillati</taxon>
        <taxon>Actinomycetota</taxon>
        <taxon>Actinomycetes</taxon>
        <taxon>Micrococcales</taxon>
        <taxon>Microbacteriaceae</taxon>
        <taxon>Agromyces</taxon>
    </lineage>
</organism>
<evidence type="ECO:0000256" key="1">
    <source>
        <dbReference type="ARBA" id="ARBA00005715"/>
    </source>
</evidence>
<dbReference type="Pfam" id="PF17042">
    <property type="entry name" value="NBD_C"/>
    <property type="match status" value="1"/>
</dbReference>
<keyword evidence="2" id="KW-0808">Transferase</keyword>
<reference evidence="9 10" key="1">
    <citation type="submission" date="2019-11" db="EMBL/GenBank/DDBJ databases">
        <title>Agromyces kandeliae sp. nov., isolated from mangrove soil.</title>
        <authorList>
            <person name="Wang R."/>
        </authorList>
    </citation>
    <scope>NUCLEOTIDE SEQUENCE [LARGE SCALE GENOMIC DNA]</scope>
    <source>
        <strain evidence="9 10">JCM 11433</strain>
    </source>
</reference>
<dbReference type="GO" id="GO:0005524">
    <property type="term" value="F:ATP binding"/>
    <property type="evidence" value="ECO:0007669"/>
    <property type="project" value="UniProtKB-KW"/>
</dbReference>
<dbReference type="InterPro" id="IPR037051">
    <property type="entry name" value="4-carb_acid_sugar_kinase_N_sf"/>
</dbReference>
<dbReference type="Proteomes" id="UP000433071">
    <property type="component" value="Unassembled WGS sequence"/>
</dbReference>
<dbReference type="Pfam" id="PF07005">
    <property type="entry name" value="SBD_N"/>
    <property type="match status" value="1"/>
</dbReference>
<gene>
    <name evidence="9" type="ORF">GJ743_15970</name>
</gene>